<evidence type="ECO:0000256" key="1">
    <source>
        <dbReference type="SAM" id="Phobius"/>
    </source>
</evidence>
<gene>
    <name evidence="2" type="ORF">OIU74_026501</name>
</gene>
<evidence type="ECO:0000313" key="3">
    <source>
        <dbReference type="Proteomes" id="UP001151752"/>
    </source>
</evidence>
<reference evidence="2" key="2">
    <citation type="journal article" date="2023" name="Int. J. Mol. Sci.">
        <title>De Novo Assembly and Annotation of 11 Diverse Shrub Willow (Salix) Genomes Reveals Novel Gene Organization in Sex-Linked Regions.</title>
        <authorList>
            <person name="Hyden B."/>
            <person name="Feng K."/>
            <person name="Yates T.B."/>
            <person name="Jawdy S."/>
            <person name="Cereghino C."/>
            <person name="Smart L.B."/>
            <person name="Muchero W."/>
        </authorList>
    </citation>
    <scope>NUCLEOTIDE SEQUENCE</scope>
    <source>
        <tissue evidence="2">Shoot tip</tissue>
    </source>
</reference>
<keyword evidence="1" id="KW-1133">Transmembrane helix</keyword>
<keyword evidence="3" id="KW-1185">Reference proteome</keyword>
<feature type="transmembrane region" description="Helical" evidence="1">
    <location>
        <begin position="12"/>
        <end position="31"/>
    </location>
</feature>
<keyword evidence="1" id="KW-0472">Membrane</keyword>
<protein>
    <submittedName>
        <fullName evidence="2">Uncharacterized protein</fullName>
    </submittedName>
</protein>
<dbReference type="AlphaFoldDB" id="A0A9Q0W0Y7"/>
<organism evidence="2 3">
    <name type="scientific">Salix koriyanagi</name>
    <dbReference type="NCBI Taxonomy" id="2511006"/>
    <lineage>
        <taxon>Eukaryota</taxon>
        <taxon>Viridiplantae</taxon>
        <taxon>Streptophyta</taxon>
        <taxon>Embryophyta</taxon>
        <taxon>Tracheophyta</taxon>
        <taxon>Spermatophyta</taxon>
        <taxon>Magnoliopsida</taxon>
        <taxon>eudicotyledons</taxon>
        <taxon>Gunneridae</taxon>
        <taxon>Pentapetalae</taxon>
        <taxon>rosids</taxon>
        <taxon>fabids</taxon>
        <taxon>Malpighiales</taxon>
        <taxon>Salicaceae</taxon>
        <taxon>Saliceae</taxon>
        <taxon>Salix</taxon>
    </lineage>
</organism>
<reference evidence="2" key="1">
    <citation type="submission" date="2022-11" db="EMBL/GenBank/DDBJ databases">
        <authorList>
            <person name="Hyden B.L."/>
            <person name="Feng K."/>
            <person name="Yates T."/>
            <person name="Jawdy S."/>
            <person name="Smart L.B."/>
            <person name="Muchero W."/>
        </authorList>
    </citation>
    <scope>NUCLEOTIDE SEQUENCE</scope>
    <source>
        <tissue evidence="2">Shoot tip</tissue>
    </source>
</reference>
<keyword evidence="1" id="KW-0812">Transmembrane</keyword>
<evidence type="ECO:0000313" key="2">
    <source>
        <dbReference type="EMBL" id="KAJ6757268.1"/>
    </source>
</evidence>
<comment type="caution">
    <text evidence="2">The sequence shown here is derived from an EMBL/GenBank/DDBJ whole genome shotgun (WGS) entry which is preliminary data.</text>
</comment>
<accession>A0A9Q0W0Y7</accession>
<sequence>MYATVRCLNDTCLFGFFDFFPFWYVYGLLLSSSRKSSTPKKLLGAQ</sequence>
<proteinExistence type="predicted"/>
<dbReference type="EMBL" id="JAPFFM010000007">
    <property type="protein sequence ID" value="KAJ6757268.1"/>
    <property type="molecule type" value="Genomic_DNA"/>
</dbReference>
<dbReference type="Proteomes" id="UP001151752">
    <property type="component" value="Chromosome 13"/>
</dbReference>
<name>A0A9Q0W0Y7_9ROSI</name>